<accession>A0A1U9K9V8</accession>
<dbReference type="PANTHER" id="PTHR12526">
    <property type="entry name" value="GLYCOSYLTRANSFERASE"/>
    <property type="match status" value="1"/>
</dbReference>
<gene>
    <name evidence="5" type="ORF">B0W44_14475</name>
</gene>
<dbReference type="InterPro" id="IPR001296">
    <property type="entry name" value="Glyco_trans_1"/>
</dbReference>
<dbReference type="Pfam" id="PF13439">
    <property type="entry name" value="Glyco_transf_4"/>
    <property type="match status" value="1"/>
</dbReference>
<feature type="domain" description="Glycosyltransferase subfamily 4-like N-terminal" evidence="4">
    <location>
        <begin position="15"/>
        <end position="200"/>
    </location>
</feature>
<feature type="domain" description="Glycosyl transferase family 1" evidence="3">
    <location>
        <begin position="215"/>
        <end position="372"/>
    </location>
</feature>
<dbReference type="SUPFAM" id="SSF53756">
    <property type="entry name" value="UDP-Glycosyltransferase/glycogen phosphorylase"/>
    <property type="match status" value="1"/>
</dbReference>
<dbReference type="RefSeq" id="WP_077720639.1">
    <property type="nucleotide sequence ID" value="NZ_CP019699.1"/>
</dbReference>
<dbReference type="Proteomes" id="UP000188603">
    <property type="component" value="Chromosome"/>
</dbReference>
<evidence type="ECO:0000256" key="1">
    <source>
        <dbReference type="ARBA" id="ARBA00022676"/>
    </source>
</evidence>
<dbReference type="GO" id="GO:0016757">
    <property type="term" value="F:glycosyltransferase activity"/>
    <property type="evidence" value="ECO:0007669"/>
    <property type="project" value="UniProtKB-KW"/>
</dbReference>
<proteinExistence type="predicted"/>
<keyword evidence="1" id="KW-0328">Glycosyltransferase</keyword>
<evidence type="ECO:0000259" key="4">
    <source>
        <dbReference type="Pfam" id="PF13439"/>
    </source>
</evidence>
<dbReference type="CDD" id="cd03801">
    <property type="entry name" value="GT4_PimA-like"/>
    <property type="match status" value="1"/>
</dbReference>
<reference evidence="5 6" key="1">
    <citation type="journal article" date="2015" name="Int. J. Syst. Evol. Microbiol.">
        <title>Novibacillus thermophilus gen. nov., sp. nov., a Gram-staining-negative and moderately thermophilic member of the family Thermoactinomycetaceae.</title>
        <authorList>
            <person name="Yang G."/>
            <person name="Chen J."/>
            <person name="Zhou S."/>
        </authorList>
    </citation>
    <scope>NUCLEOTIDE SEQUENCE [LARGE SCALE GENOMIC DNA]</scope>
    <source>
        <strain evidence="5 6">SG-1</strain>
    </source>
</reference>
<evidence type="ECO:0000259" key="3">
    <source>
        <dbReference type="Pfam" id="PF00534"/>
    </source>
</evidence>
<sequence length="462" mass="52643">MKVLLATFWNDSLASGVTSYIRQLKQGLERQGHEVGLCAQRNRQVFHVDCTGHEVLQVQLPRLFSLKLNDTYSRHFPYIDPWVMKYERDRYEYELSALSFDLTSYDVIHTQDVVSTRAFARIKPKNVPLVATVHGCFTRESGLDRRRSPELWEYYANLERVGVLSADRAIMPTHWLKNLFARDFFIPPEGVTTIPYGMDVHGFRQKVNEATDISVPANKKVIVCSARLTRVKGHYTLIQALYELKKKRKDWVCLFLGDGPLRRQLEHNSRLYGLGEDVQFLGDRLDVPAILGQADIFVLPSLMDNHPFALMEAQVAGTAVVTSDAGGIPEMVSHEETGLISPAGHPKPLAEQMNRLLSDRPLRQRLSQKARIWGEQAWNMEAMLKRITQVYETVLSKGGSGVQTQDPFKGVPFTVDLTKLGVDTKVWRNIIESLPENYRIPDPAFVQLLQKYGRKGSRHVKK</sequence>
<protein>
    <recommendedName>
        <fullName evidence="7">Glycosyl transferase</fullName>
    </recommendedName>
</protein>
<keyword evidence="2" id="KW-0808">Transferase</keyword>
<evidence type="ECO:0000256" key="2">
    <source>
        <dbReference type="ARBA" id="ARBA00022679"/>
    </source>
</evidence>
<dbReference type="Gene3D" id="3.40.50.2000">
    <property type="entry name" value="Glycogen Phosphorylase B"/>
    <property type="match status" value="2"/>
</dbReference>
<dbReference type="OrthoDB" id="9815550at2"/>
<keyword evidence="6" id="KW-1185">Reference proteome</keyword>
<dbReference type="AlphaFoldDB" id="A0A1U9K9V8"/>
<dbReference type="PANTHER" id="PTHR12526:SF510">
    <property type="entry name" value="D-INOSITOL 3-PHOSPHATE GLYCOSYLTRANSFERASE"/>
    <property type="match status" value="1"/>
</dbReference>
<evidence type="ECO:0008006" key="7">
    <source>
        <dbReference type="Google" id="ProtNLM"/>
    </source>
</evidence>
<dbReference type="Pfam" id="PF00534">
    <property type="entry name" value="Glycos_transf_1"/>
    <property type="match status" value="1"/>
</dbReference>
<dbReference type="InterPro" id="IPR028098">
    <property type="entry name" value="Glyco_trans_4-like_N"/>
</dbReference>
<dbReference type="EMBL" id="CP019699">
    <property type="protein sequence ID" value="AQS56773.1"/>
    <property type="molecule type" value="Genomic_DNA"/>
</dbReference>
<evidence type="ECO:0000313" key="5">
    <source>
        <dbReference type="EMBL" id="AQS56773.1"/>
    </source>
</evidence>
<dbReference type="KEGG" id="ntr:B0W44_14475"/>
<name>A0A1U9K9V8_9BACL</name>
<organism evidence="5 6">
    <name type="scientific">Novibacillus thermophilus</name>
    <dbReference type="NCBI Taxonomy" id="1471761"/>
    <lineage>
        <taxon>Bacteria</taxon>
        <taxon>Bacillati</taxon>
        <taxon>Bacillota</taxon>
        <taxon>Bacilli</taxon>
        <taxon>Bacillales</taxon>
        <taxon>Thermoactinomycetaceae</taxon>
        <taxon>Novibacillus</taxon>
    </lineage>
</organism>
<dbReference type="STRING" id="1471761.B0W44_14475"/>
<evidence type="ECO:0000313" key="6">
    <source>
        <dbReference type="Proteomes" id="UP000188603"/>
    </source>
</evidence>